<sequence length="69" mass="7900">KKTGILPEVREILNDDSVFSDNSLDIEINELEMLISLLLNNDLNKEDIVNENEFTPILEKVTSIKVEEL</sequence>
<reference evidence="1" key="1">
    <citation type="submission" date="2021-06" db="EMBL/GenBank/DDBJ databases">
        <authorList>
            <person name="Kallberg Y."/>
            <person name="Tangrot J."/>
            <person name="Rosling A."/>
        </authorList>
    </citation>
    <scope>NUCLEOTIDE SEQUENCE</scope>
    <source>
        <strain evidence="1">87-6 pot B 2015</strain>
    </source>
</reference>
<feature type="non-terminal residue" evidence="1">
    <location>
        <position position="69"/>
    </location>
</feature>
<evidence type="ECO:0000313" key="1">
    <source>
        <dbReference type="EMBL" id="CAG8665211.1"/>
    </source>
</evidence>
<accession>A0A9N9E9H6</accession>
<protein>
    <submittedName>
        <fullName evidence="1">11020_t:CDS:1</fullName>
    </submittedName>
</protein>
<name>A0A9N9E9H6_FUNMO</name>
<dbReference type="EMBL" id="CAJVPP010005443">
    <property type="protein sequence ID" value="CAG8665211.1"/>
    <property type="molecule type" value="Genomic_DNA"/>
</dbReference>
<organism evidence="1 2">
    <name type="scientific">Funneliformis mosseae</name>
    <name type="common">Endomycorrhizal fungus</name>
    <name type="synonym">Glomus mosseae</name>
    <dbReference type="NCBI Taxonomy" id="27381"/>
    <lineage>
        <taxon>Eukaryota</taxon>
        <taxon>Fungi</taxon>
        <taxon>Fungi incertae sedis</taxon>
        <taxon>Mucoromycota</taxon>
        <taxon>Glomeromycotina</taxon>
        <taxon>Glomeromycetes</taxon>
        <taxon>Glomerales</taxon>
        <taxon>Glomeraceae</taxon>
        <taxon>Funneliformis</taxon>
    </lineage>
</organism>
<dbReference type="InterPro" id="IPR018247">
    <property type="entry name" value="EF_Hand_1_Ca_BS"/>
</dbReference>
<keyword evidence="2" id="KW-1185">Reference proteome</keyword>
<gene>
    <name evidence="1" type="ORF">FMOSSE_LOCUS12135</name>
</gene>
<dbReference type="AlphaFoldDB" id="A0A9N9E9H6"/>
<evidence type="ECO:0000313" key="2">
    <source>
        <dbReference type="Proteomes" id="UP000789375"/>
    </source>
</evidence>
<dbReference type="PROSITE" id="PS00018">
    <property type="entry name" value="EF_HAND_1"/>
    <property type="match status" value="1"/>
</dbReference>
<proteinExistence type="predicted"/>
<comment type="caution">
    <text evidence="1">The sequence shown here is derived from an EMBL/GenBank/DDBJ whole genome shotgun (WGS) entry which is preliminary data.</text>
</comment>
<dbReference type="Proteomes" id="UP000789375">
    <property type="component" value="Unassembled WGS sequence"/>
</dbReference>